<protein>
    <recommendedName>
        <fullName evidence="2">BZIP domain-containing protein</fullName>
    </recommendedName>
</protein>
<dbReference type="Gene3D" id="1.20.5.170">
    <property type="match status" value="1"/>
</dbReference>
<dbReference type="SUPFAM" id="SSF57959">
    <property type="entry name" value="Leucine zipper domain"/>
    <property type="match status" value="1"/>
</dbReference>
<dbReference type="CDD" id="cd14688">
    <property type="entry name" value="bZIP_YAP"/>
    <property type="match status" value="1"/>
</dbReference>
<reference evidence="3" key="1">
    <citation type="journal article" date="2021" name="IMA Fungus">
        <title>Genomic characterization of three marine fungi, including Emericellopsis atlantica sp. nov. with signatures of a generalist lifestyle and marine biomass degradation.</title>
        <authorList>
            <person name="Hagestad O.C."/>
            <person name="Hou L."/>
            <person name="Andersen J.H."/>
            <person name="Hansen E.H."/>
            <person name="Altermark B."/>
            <person name="Li C."/>
            <person name="Kuhnert E."/>
            <person name="Cox R.J."/>
            <person name="Crous P.W."/>
            <person name="Spatafora J.W."/>
            <person name="Lail K."/>
            <person name="Amirebrahimi M."/>
            <person name="Lipzen A."/>
            <person name="Pangilinan J."/>
            <person name="Andreopoulos W."/>
            <person name="Hayes R.D."/>
            <person name="Ng V."/>
            <person name="Grigoriev I.V."/>
            <person name="Jackson S.A."/>
            <person name="Sutton T.D.S."/>
            <person name="Dobson A.D.W."/>
            <person name="Rama T."/>
        </authorList>
    </citation>
    <scope>NUCLEOTIDE SEQUENCE</scope>
    <source>
        <strain evidence="3">TRa018bII</strain>
    </source>
</reference>
<dbReference type="PANTHER" id="PTHR39607">
    <property type="entry name" value="XANTHOCILLIN BIOSYNTHESIS CLUSTER TRANSCRIPTION FACTOR XANC-RELATED"/>
    <property type="match status" value="1"/>
</dbReference>
<evidence type="ECO:0000259" key="2">
    <source>
        <dbReference type="PROSITE" id="PS00036"/>
    </source>
</evidence>
<sequence length="265" mass="30137">MSRQSYSYSAPTASRNITAHGTSSAFSSSANPDEDWTKISDLAERRRIQNRIAQRNYRKKLKRRLEDLERRAGSSSASPPQTHVELHQPERHEPQWSKRSPDLNQRQSSPRLLPSQFTPPMHHDEDLMFGHGFEREGSRTPPLFAYHSSYPAPEDMSYPPYPQSQPYRPVSTGAEYGGYLEPVPVTLPSMFKREPEETMAPFNLSYQILPAIDIHGSHSSYEDSNPHTPPLSHSYDHSTTCSENGYQYPTTPLSMPPSPRLISQI</sequence>
<feature type="domain" description="BZIP" evidence="2">
    <location>
        <begin position="45"/>
        <end position="60"/>
    </location>
</feature>
<dbReference type="PROSITE" id="PS00036">
    <property type="entry name" value="BZIP_BASIC"/>
    <property type="match status" value="1"/>
</dbReference>
<dbReference type="InterPro" id="IPR004827">
    <property type="entry name" value="bZIP"/>
</dbReference>
<dbReference type="PANTHER" id="PTHR39607:SF1">
    <property type="entry name" value="B-ZIP TRANSCRIPTION FACTOR (EUROFUNG)"/>
    <property type="match status" value="1"/>
</dbReference>
<accession>A0A9P7YJH4</accession>
<proteinExistence type="predicted"/>
<gene>
    <name evidence="3" type="ORF">BJ875DRAFT_504515</name>
</gene>
<dbReference type="OrthoDB" id="194358at2759"/>
<feature type="region of interest" description="Disordered" evidence="1">
    <location>
        <begin position="1"/>
        <end position="35"/>
    </location>
</feature>
<name>A0A9P7YJH4_9HELO</name>
<dbReference type="InterPro" id="IPR052635">
    <property type="entry name" value="Sec_Metab_Biosynth_Reg"/>
</dbReference>
<organism evidence="3 4">
    <name type="scientific">Amylocarpus encephaloides</name>
    <dbReference type="NCBI Taxonomy" id="45428"/>
    <lineage>
        <taxon>Eukaryota</taxon>
        <taxon>Fungi</taxon>
        <taxon>Dikarya</taxon>
        <taxon>Ascomycota</taxon>
        <taxon>Pezizomycotina</taxon>
        <taxon>Leotiomycetes</taxon>
        <taxon>Helotiales</taxon>
        <taxon>Helotiales incertae sedis</taxon>
        <taxon>Amylocarpus</taxon>
    </lineage>
</organism>
<keyword evidence="4" id="KW-1185">Reference proteome</keyword>
<evidence type="ECO:0000313" key="3">
    <source>
        <dbReference type="EMBL" id="KAG9234711.1"/>
    </source>
</evidence>
<feature type="compositionally biased region" description="Basic and acidic residues" evidence="1">
    <location>
        <begin position="121"/>
        <end position="135"/>
    </location>
</feature>
<comment type="caution">
    <text evidence="3">The sequence shown here is derived from an EMBL/GenBank/DDBJ whole genome shotgun (WGS) entry which is preliminary data.</text>
</comment>
<evidence type="ECO:0000313" key="4">
    <source>
        <dbReference type="Proteomes" id="UP000824998"/>
    </source>
</evidence>
<dbReference type="AlphaFoldDB" id="A0A9P7YJH4"/>
<dbReference type="GO" id="GO:0003700">
    <property type="term" value="F:DNA-binding transcription factor activity"/>
    <property type="evidence" value="ECO:0007669"/>
    <property type="project" value="InterPro"/>
</dbReference>
<dbReference type="InterPro" id="IPR046347">
    <property type="entry name" value="bZIP_sf"/>
</dbReference>
<feature type="compositionally biased region" description="Basic and acidic residues" evidence="1">
    <location>
        <begin position="84"/>
        <end position="101"/>
    </location>
</feature>
<evidence type="ECO:0000256" key="1">
    <source>
        <dbReference type="SAM" id="MobiDB-lite"/>
    </source>
</evidence>
<feature type="region of interest" description="Disordered" evidence="1">
    <location>
        <begin position="217"/>
        <end position="241"/>
    </location>
</feature>
<feature type="compositionally biased region" description="Polar residues" evidence="1">
    <location>
        <begin position="102"/>
        <end position="118"/>
    </location>
</feature>
<dbReference type="EMBL" id="MU251454">
    <property type="protein sequence ID" value="KAG9234711.1"/>
    <property type="molecule type" value="Genomic_DNA"/>
</dbReference>
<feature type="region of interest" description="Disordered" evidence="1">
    <location>
        <begin position="51"/>
        <end position="135"/>
    </location>
</feature>
<dbReference type="Proteomes" id="UP000824998">
    <property type="component" value="Unassembled WGS sequence"/>
</dbReference>
<feature type="compositionally biased region" description="Polar residues" evidence="1">
    <location>
        <begin position="1"/>
        <end position="31"/>
    </location>
</feature>